<dbReference type="AlphaFoldDB" id="A0A4R1R917"/>
<dbReference type="GO" id="GO:0008146">
    <property type="term" value="F:sulfotransferase activity"/>
    <property type="evidence" value="ECO:0007669"/>
    <property type="project" value="TreeGrafter"/>
</dbReference>
<dbReference type="InterPro" id="IPR035985">
    <property type="entry name" value="Ubiquitin-activating_enz"/>
</dbReference>
<dbReference type="EMBL" id="SLUN01000027">
    <property type="protein sequence ID" value="TCL62166.1"/>
    <property type="molecule type" value="Genomic_DNA"/>
</dbReference>
<reference evidence="5 6" key="1">
    <citation type="submission" date="2019-03" db="EMBL/GenBank/DDBJ databases">
        <title>Genomic Encyclopedia of Type Strains, Phase IV (KMG-IV): sequencing the most valuable type-strain genomes for metagenomic binning, comparative biology and taxonomic classification.</title>
        <authorList>
            <person name="Goeker M."/>
        </authorList>
    </citation>
    <scope>NUCLEOTIDE SEQUENCE [LARGE SCALE GENOMIC DNA]</scope>
    <source>
        <strain evidence="5 6">LX-B</strain>
    </source>
</reference>
<evidence type="ECO:0000259" key="4">
    <source>
        <dbReference type="Pfam" id="PF00899"/>
    </source>
</evidence>
<dbReference type="GO" id="GO:0005829">
    <property type="term" value="C:cytosol"/>
    <property type="evidence" value="ECO:0007669"/>
    <property type="project" value="TreeGrafter"/>
</dbReference>
<name>A0A4R1R917_HYDET</name>
<comment type="caution">
    <text evidence="5">The sequence shown here is derived from an EMBL/GenBank/DDBJ whole genome shotgun (WGS) entry which is preliminary data.</text>
</comment>
<dbReference type="GO" id="GO:0005524">
    <property type="term" value="F:ATP binding"/>
    <property type="evidence" value="ECO:0007669"/>
    <property type="project" value="UniProtKB-KW"/>
</dbReference>
<organism evidence="5 6">
    <name type="scientific">Hydrogenispora ethanolica</name>
    <dbReference type="NCBI Taxonomy" id="1082276"/>
    <lineage>
        <taxon>Bacteria</taxon>
        <taxon>Bacillati</taxon>
        <taxon>Bacillota</taxon>
        <taxon>Hydrogenispora</taxon>
    </lineage>
</organism>
<keyword evidence="1 5" id="KW-0808">Transferase</keyword>
<sequence length="271" mass="29523">MNFTESQIERYSRHIILKDVGGVGQEKILRSKVLIIGAGGLGSPAALYLAAAGVGTIGLVDGDTVDLSNLQRQIIHFSADLNRPKVESARNKLEAINPDVRVKTYQTRVFADNIGEIIAGYDFIIDGTDNFPAKFLINDACVLYQKPFSHGGILRFNGQTMTYVPGHTCYRCVFDSPPPKGAVPTCSEAGILGAVAGMLGTIQAAEALRYIIGKGKLLTDRILMFDALDMQFRTVNLRRNPDCPICGEHPTVTGLVDYEQPVCELRRNAHA</sequence>
<dbReference type="PANTHER" id="PTHR10953:SF102">
    <property type="entry name" value="ADENYLYLTRANSFERASE AND SULFURTRANSFERASE MOCS3"/>
    <property type="match status" value="1"/>
</dbReference>
<dbReference type="GO" id="GO:0016779">
    <property type="term" value="F:nucleotidyltransferase activity"/>
    <property type="evidence" value="ECO:0007669"/>
    <property type="project" value="UniProtKB-KW"/>
</dbReference>
<evidence type="ECO:0000256" key="3">
    <source>
        <dbReference type="ARBA" id="ARBA00022840"/>
    </source>
</evidence>
<dbReference type="OrthoDB" id="9804286at2"/>
<dbReference type="CDD" id="cd00757">
    <property type="entry name" value="ThiF_MoeB_HesA_family"/>
    <property type="match status" value="1"/>
</dbReference>
<evidence type="ECO:0000313" key="6">
    <source>
        <dbReference type="Proteomes" id="UP000295008"/>
    </source>
</evidence>
<dbReference type="InterPro" id="IPR000594">
    <property type="entry name" value="ThiF_NAD_FAD-bd"/>
</dbReference>
<dbReference type="FunFam" id="3.40.50.720:FF:000033">
    <property type="entry name" value="Adenylyltransferase and sulfurtransferase MOCS3"/>
    <property type="match status" value="1"/>
</dbReference>
<evidence type="ECO:0000313" key="5">
    <source>
        <dbReference type="EMBL" id="TCL62166.1"/>
    </source>
</evidence>
<dbReference type="NCBIfam" id="NF004281">
    <property type="entry name" value="PRK05690.1"/>
    <property type="match status" value="1"/>
</dbReference>
<dbReference type="Pfam" id="PF00899">
    <property type="entry name" value="ThiF"/>
    <property type="match status" value="1"/>
</dbReference>
<proteinExistence type="predicted"/>
<dbReference type="SUPFAM" id="SSF69572">
    <property type="entry name" value="Activating enzymes of the ubiquitin-like proteins"/>
    <property type="match status" value="1"/>
</dbReference>
<protein>
    <submittedName>
        <fullName evidence="5">Adenylyltransferase/sulfurtransferase</fullName>
    </submittedName>
</protein>
<dbReference type="GO" id="GO:0008641">
    <property type="term" value="F:ubiquitin-like modifier activating enzyme activity"/>
    <property type="evidence" value="ECO:0007669"/>
    <property type="project" value="InterPro"/>
</dbReference>
<keyword evidence="5" id="KW-0548">Nucleotidyltransferase</keyword>
<keyword evidence="3" id="KW-0067">ATP-binding</keyword>
<keyword evidence="2" id="KW-0547">Nucleotide-binding</keyword>
<dbReference type="InterPro" id="IPR045886">
    <property type="entry name" value="ThiF/MoeB/HesA"/>
</dbReference>
<dbReference type="GO" id="GO:0004792">
    <property type="term" value="F:thiosulfate-cyanide sulfurtransferase activity"/>
    <property type="evidence" value="ECO:0007669"/>
    <property type="project" value="TreeGrafter"/>
</dbReference>
<dbReference type="PANTHER" id="PTHR10953">
    <property type="entry name" value="UBIQUITIN-ACTIVATING ENZYME E1"/>
    <property type="match status" value="1"/>
</dbReference>
<accession>A0A4R1R917</accession>
<dbReference type="Gene3D" id="3.40.50.720">
    <property type="entry name" value="NAD(P)-binding Rossmann-like Domain"/>
    <property type="match status" value="1"/>
</dbReference>
<dbReference type="RefSeq" id="WP_132015838.1">
    <property type="nucleotide sequence ID" value="NZ_SLUN01000027.1"/>
</dbReference>
<evidence type="ECO:0000256" key="1">
    <source>
        <dbReference type="ARBA" id="ARBA00022679"/>
    </source>
</evidence>
<dbReference type="Proteomes" id="UP000295008">
    <property type="component" value="Unassembled WGS sequence"/>
</dbReference>
<feature type="domain" description="THIF-type NAD/FAD binding fold" evidence="4">
    <location>
        <begin position="11"/>
        <end position="244"/>
    </location>
</feature>
<keyword evidence="6" id="KW-1185">Reference proteome</keyword>
<gene>
    <name evidence="5" type="ORF">EDC14_102716</name>
</gene>
<evidence type="ECO:0000256" key="2">
    <source>
        <dbReference type="ARBA" id="ARBA00022741"/>
    </source>
</evidence>